<accession>A0AAN7Z694</accession>
<dbReference type="AlphaFoldDB" id="A0AAN7Z694"/>
<sequence>MNELNGSRVYLDDVSVSVLCEIWPSLRGRRLRQDYYSNLLAYLKRELTVLIRSSHPIKESDVQHILRRLDLLKRDVDKPLNRIFDILRAEYDQPQCFDVFRLGKFLTRAWVNIELDISAYSSRPNGAASEGSDVTSLRQIINERFHNLIPSENAMFKGNLSRLTMRYLVDTYGWTVSWTGDLTEHLSVNPRTKVVKIYEHKICLLHHFEFESLCPIPQEAIKEALDTLNLLFPSEDISTQRYLENEGKSFHRLGSCNRDDYRDLSHYRYWHKGLAQLLSALEEEPLGFKQFVLDRERRNFREVTTFWLAVVVIIFLTLGFGIISTAFAAKGYQVALMQYRLGLAQACSMPGANVSLSRYCT</sequence>
<evidence type="ECO:0000313" key="3">
    <source>
        <dbReference type="Proteomes" id="UP001305414"/>
    </source>
</evidence>
<dbReference type="Proteomes" id="UP001305414">
    <property type="component" value="Unassembled WGS sequence"/>
</dbReference>
<keyword evidence="1" id="KW-0472">Membrane</keyword>
<evidence type="ECO:0000313" key="2">
    <source>
        <dbReference type="EMBL" id="KAK5630037.1"/>
    </source>
</evidence>
<evidence type="ECO:0000256" key="1">
    <source>
        <dbReference type="SAM" id="Phobius"/>
    </source>
</evidence>
<protein>
    <submittedName>
        <fullName evidence="2">Uncharacterized protein</fullName>
    </submittedName>
</protein>
<keyword evidence="1" id="KW-0812">Transmembrane</keyword>
<gene>
    <name evidence="2" type="ORF">RRF57_005752</name>
</gene>
<name>A0AAN7Z694_9PEZI</name>
<organism evidence="2 3">
    <name type="scientific">Xylaria bambusicola</name>
    <dbReference type="NCBI Taxonomy" id="326684"/>
    <lineage>
        <taxon>Eukaryota</taxon>
        <taxon>Fungi</taxon>
        <taxon>Dikarya</taxon>
        <taxon>Ascomycota</taxon>
        <taxon>Pezizomycotina</taxon>
        <taxon>Sordariomycetes</taxon>
        <taxon>Xylariomycetidae</taxon>
        <taxon>Xylariales</taxon>
        <taxon>Xylariaceae</taxon>
        <taxon>Xylaria</taxon>
    </lineage>
</organism>
<dbReference type="EMBL" id="JAWHQM010000013">
    <property type="protein sequence ID" value="KAK5630037.1"/>
    <property type="molecule type" value="Genomic_DNA"/>
</dbReference>
<proteinExistence type="predicted"/>
<reference evidence="2 3" key="1">
    <citation type="submission" date="2023-10" db="EMBL/GenBank/DDBJ databases">
        <title>Draft genome sequence of Xylaria bambusicola isolate GMP-LS, the root and basal stem rot pathogen of sugarcane in Indonesia.</title>
        <authorList>
            <person name="Selvaraj P."/>
            <person name="Muralishankar V."/>
            <person name="Muruganantham S."/>
            <person name="Sp S."/>
            <person name="Haryani S."/>
            <person name="Lau K.J.X."/>
            <person name="Naqvi N.I."/>
        </authorList>
    </citation>
    <scope>NUCLEOTIDE SEQUENCE [LARGE SCALE GENOMIC DNA]</scope>
    <source>
        <strain evidence="2">GMP-LS</strain>
    </source>
</reference>
<keyword evidence="1" id="KW-1133">Transmembrane helix</keyword>
<comment type="caution">
    <text evidence="2">The sequence shown here is derived from an EMBL/GenBank/DDBJ whole genome shotgun (WGS) entry which is preliminary data.</text>
</comment>
<keyword evidence="3" id="KW-1185">Reference proteome</keyword>
<feature type="transmembrane region" description="Helical" evidence="1">
    <location>
        <begin position="306"/>
        <end position="329"/>
    </location>
</feature>